<keyword evidence="3" id="KW-1185">Reference proteome</keyword>
<name>A0A101MLH1_PENFR</name>
<feature type="region of interest" description="Disordered" evidence="1">
    <location>
        <begin position="104"/>
        <end position="168"/>
    </location>
</feature>
<comment type="caution">
    <text evidence="2">The sequence shown here is derived from an EMBL/GenBank/DDBJ whole genome shotgun (WGS) entry which is preliminary data.</text>
</comment>
<accession>A0A101MLH1</accession>
<organism evidence="2 3">
    <name type="scientific">Penicillium freii</name>
    <dbReference type="NCBI Taxonomy" id="48697"/>
    <lineage>
        <taxon>Eukaryota</taxon>
        <taxon>Fungi</taxon>
        <taxon>Dikarya</taxon>
        <taxon>Ascomycota</taxon>
        <taxon>Pezizomycotina</taxon>
        <taxon>Eurotiomycetes</taxon>
        <taxon>Eurotiomycetidae</taxon>
        <taxon>Eurotiales</taxon>
        <taxon>Aspergillaceae</taxon>
        <taxon>Penicillium</taxon>
    </lineage>
</organism>
<proteinExistence type="predicted"/>
<evidence type="ECO:0000313" key="3">
    <source>
        <dbReference type="Proteomes" id="UP000055045"/>
    </source>
</evidence>
<evidence type="ECO:0000256" key="1">
    <source>
        <dbReference type="SAM" id="MobiDB-lite"/>
    </source>
</evidence>
<feature type="compositionally biased region" description="Basic and acidic residues" evidence="1">
    <location>
        <begin position="104"/>
        <end position="123"/>
    </location>
</feature>
<dbReference type="AlphaFoldDB" id="A0A101MLH1"/>
<protein>
    <submittedName>
        <fullName evidence="2">Uncharacterized protein</fullName>
    </submittedName>
</protein>
<evidence type="ECO:0000313" key="2">
    <source>
        <dbReference type="EMBL" id="KUM62730.1"/>
    </source>
</evidence>
<sequence>MDQIHKQHGTVTWDGDFGRVISSPTSPSFYNLTVILVSPNHPSSIHGHFVIKMASTWSHERDKQLIVAILAVHSPLSFSEIAKAMGQGVSTAAVKRHLYSLKSRHEGISAKSPTKDNADEPTGRGRKSTKTTAKRKTASVTQSEKDTVVESQDDEDEPAPSPAKQRKL</sequence>
<gene>
    <name evidence="2" type="ORF">ACN42_g4381</name>
</gene>
<dbReference type="EMBL" id="LLXE01000092">
    <property type="protein sequence ID" value="KUM62730.1"/>
    <property type="molecule type" value="Genomic_DNA"/>
</dbReference>
<feature type="compositionally biased region" description="Basic residues" evidence="1">
    <location>
        <begin position="124"/>
        <end position="137"/>
    </location>
</feature>
<reference evidence="2 3" key="1">
    <citation type="submission" date="2015-10" db="EMBL/GenBank/DDBJ databases">
        <title>Genome sequencing of Penicillium freii.</title>
        <authorList>
            <person name="Nguyen H.D."/>
            <person name="Visagie C.M."/>
            <person name="Seifert K.A."/>
        </authorList>
    </citation>
    <scope>NUCLEOTIDE SEQUENCE [LARGE SCALE GENOMIC DNA]</scope>
    <source>
        <strain evidence="2 3">DAOM 242723</strain>
    </source>
</reference>
<dbReference type="Proteomes" id="UP000055045">
    <property type="component" value="Unassembled WGS sequence"/>
</dbReference>